<dbReference type="SUPFAM" id="SSF54523">
    <property type="entry name" value="Pili subunits"/>
    <property type="match status" value="1"/>
</dbReference>
<proteinExistence type="predicted"/>
<evidence type="ECO:0000313" key="3">
    <source>
        <dbReference type="Proteomes" id="UP000010847"/>
    </source>
</evidence>
<dbReference type="NCBIfam" id="TIGR02532">
    <property type="entry name" value="IV_pilin_GFxxxE"/>
    <property type="match status" value="1"/>
</dbReference>
<feature type="transmembrane region" description="Helical" evidence="1">
    <location>
        <begin position="21"/>
        <end position="39"/>
    </location>
</feature>
<dbReference type="RefSeq" id="WP_006716043.1">
    <property type="nucleotide sequence ID" value="NZ_CP007032.1"/>
</dbReference>
<dbReference type="OrthoDB" id="1796451at2"/>
<gene>
    <name evidence="2" type="ORF">DESME_10555</name>
</gene>
<dbReference type="PROSITE" id="PS00409">
    <property type="entry name" value="PROKAR_NTER_METHYL"/>
    <property type="match status" value="1"/>
</dbReference>
<protein>
    <submittedName>
        <fullName evidence="2">N-terminal cleavage protein</fullName>
    </submittedName>
</protein>
<evidence type="ECO:0000256" key="1">
    <source>
        <dbReference type="SAM" id="Phobius"/>
    </source>
</evidence>
<dbReference type="AlphaFoldDB" id="W0ED19"/>
<organism evidence="2 3">
    <name type="scientific">Desulfitobacterium metallireducens DSM 15288</name>
    <dbReference type="NCBI Taxonomy" id="871968"/>
    <lineage>
        <taxon>Bacteria</taxon>
        <taxon>Bacillati</taxon>
        <taxon>Bacillota</taxon>
        <taxon>Clostridia</taxon>
        <taxon>Eubacteriales</taxon>
        <taxon>Desulfitobacteriaceae</taxon>
        <taxon>Desulfitobacterium</taxon>
    </lineage>
</organism>
<keyword evidence="1" id="KW-0812">Transmembrane</keyword>
<keyword evidence="1" id="KW-0472">Membrane</keyword>
<dbReference type="Proteomes" id="UP000010847">
    <property type="component" value="Chromosome"/>
</dbReference>
<dbReference type="InterPro" id="IPR045584">
    <property type="entry name" value="Pilin-like"/>
</dbReference>
<keyword evidence="3" id="KW-1185">Reference proteome</keyword>
<name>W0ED19_9FIRM</name>
<dbReference type="HOGENOM" id="CLU_134472_0_0_9"/>
<reference evidence="2 3" key="1">
    <citation type="submission" date="2013-12" db="EMBL/GenBank/DDBJ databases">
        <authorList>
            <consortium name="DOE Joint Genome Institute"/>
            <person name="Smidt H."/>
            <person name="Huntemann M."/>
            <person name="Han J."/>
            <person name="Chen A."/>
            <person name="Kyrpides N."/>
            <person name="Mavromatis K."/>
            <person name="Markowitz V."/>
            <person name="Palaniappan K."/>
            <person name="Ivanova N."/>
            <person name="Schaumberg A."/>
            <person name="Pati A."/>
            <person name="Liolios K."/>
            <person name="Nordberg H.P."/>
            <person name="Cantor M.N."/>
            <person name="Hua S.X."/>
            <person name="Woyke T."/>
        </authorList>
    </citation>
    <scope>NUCLEOTIDE SEQUENCE [LARGE SCALE GENOMIC DNA]</scope>
    <source>
        <strain evidence="3">DSM 15288</strain>
    </source>
</reference>
<dbReference type="Pfam" id="PF07963">
    <property type="entry name" value="N_methyl"/>
    <property type="match status" value="1"/>
</dbReference>
<accession>W0ED19</accession>
<sequence>MDRAERLNQKFREGGFTLVEVLVSLTVIGIILAFSLRLFTDQWRVTQEVKDRMEAHFAVLNAGRTVLDAIRGAQTVEWDNKGNLRVLPWGQGASQDAYYLADKDYDGIKDLYIEHIGVANPVASRVISWNCTKGEAGLWTVTLQAQVGHQTVNWKGTSRQRTYLPPHP</sequence>
<dbReference type="InterPro" id="IPR012902">
    <property type="entry name" value="N_methyl_site"/>
</dbReference>
<dbReference type="EMBL" id="CP007032">
    <property type="protein sequence ID" value="AHF07423.1"/>
    <property type="molecule type" value="Genomic_DNA"/>
</dbReference>
<keyword evidence="1" id="KW-1133">Transmembrane helix</keyword>
<dbReference type="STRING" id="871968.DESME_10555"/>
<dbReference type="KEGG" id="dmt:DESME_10555"/>
<dbReference type="eggNOG" id="COG2165">
    <property type="taxonomic scope" value="Bacteria"/>
</dbReference>
<evidence type="ECO:0000313" key="2">
    <source>
        <dbReference type="EMBL" id="AHF07423.1"/>
    </source>
</evidence>